<feature type="chain" id="PRO_5045932777" evidence="1">
    <location>
        <begin position="23"/>
        <end position="155"/>
    </location>
</feature>
<accession>A0ABX2NX06</accession>
<dbReference type="RefSeq" id="WP_176369439.1">
    <property type="nucleotide sequence ID" value="NZ_VOMC01000059.1"/>
</dbReference>
<keyword evidence="3" id="KW-1185">Reference proteome</keyword>
<reference evidence="2 3" key="1">
    <citation type="submission" date="2019-08" db="EMBL/GenBank/DDBJ databases">
        <title>Paraburkholderia simonii sp. nov. and P. youngii sp. nov. Brazilian and Mexican Mimosa-associated rhizobia.</title>
        <authorList>
            <person name="Mavima L."/>
            <person name="Beukes C.W."/>
            <person name="Palmer M."/>
            <person name="De Meyer S.E."/>
            <person name="James E.K."/>
            <person name="Maluk M."/>
            <person name="Avontuur J.R."/>
            <person name="Chan W.Y."/>
            <person name="Venter S.N."/>
            <person name="Steenkamp E.T."/>
        </authorList>
    </citation>
    <scope>NUCLEOTIDE SEQUENCE [LARGE SCALE GENOMIC DNA]</scope>
    <source>
        <strain evidence="2 3">JPY454</strain>
    </source>
</reference>
<keyword evidence="1" id="KW-0732">Signal</keyword>
<evidence type="ECO:0000313" key="2">
    <source>
        <dbReference type="EMBL" id="NVI08954.1"/>
    </source>
</evidence>
<evidence type="ECO:0000256" key="1">
    <source>
        <dbReference type="SAM" id="SignalP"/>
    </source>
</evidence>
<dbReference type="EMBL" id="VOMC01000059">
    <property type="protein sequence ID" value="NVI08954.1"/>
    <property type="molecule type" value="Genomic_DNA"/>
</dbReference>
<name>A0ABX2NX06_9BURK</name>
<proteinExistence type="predicted"/>
<evidence type="ECO:0000313" key="3">
    <source>
        <dbReference type="Proteomes" id="UP000821598"/>
    </source>
</evidence>
<gene>
    <name evidence="2" type="ORF">FSB64_35590</name>
</gene>
<comment type="caution">
    <text evidence="2">The sequence shown here is derived from an EMBL/GenBank/DDBJ whole genome shotgun (WGS) entry which is preliminary data.</text>
</comment>
<sequence>MRFISGLLAVIAVFPSSAFSFALDDQLACTQTAHDFVAHLVDAHSIQIPAMRVEPNSVNAFRPRSDAGLTAFGLRVHAVFGYQPGDPLFKAGGSNASPGAIYGAVVLGSADSVKRLLGDAGSTAVVHPVIPLVLTAIVCRQPSSAAARRLSADRQ</sequence>
<protein>
    <submittedName>
        <fullName evidence="2">Uncharacterized protein</fullName>
    </submittedName>
</protein>
<organism evidence="2 3">
    <name type="scientific">Paraburkholderia youngii</name>
    <dbReference type="NCBI Taxonomy" id="2782701"/>
    <lineage>
        <taxon>Bacteria</taxon>
        <taxon>Pseudomonadati</taxon>
        <taxon>Pseudomonadota</taxon>
        <taxon>Betaproteobacteria</taxon>
        <taxon>Burkholderiales</taxon>
        <taxon>Burkholderiaceae</taxon>
        <taxon>Paraburkholderia</taxon>
    </lineage>
</organism>
<dbReference type="Proteomes" id="UP000821598">
    <property type="component" value="Unassembled WGS sequence"/>
</dbReference>
<feature type="signal peptide" evidence="1">
    <location>
        <begin position="1"/>
        <end position="22"/>
    </location>
</feature>